<evidence type="ECO:0000313" key="1">
    <source>
        <dbReference type="EMBL" id="KAJ4981517.1"/>
    </source>
</evidence>
<dbReference type="AlphaFoldDB" id="A0A9Q0L2Y3"/>
<organism evidence="1 2">
    <name type="scientific">Protea cynaroides</name>
    <dbReference type="NCBI Taxonomy" id="273540"/>
    <lineage>
        <taxon>Eukaryota</taxon>
        <taxon>Viridiplantae</taxon>
        <taxon>Streptophyta</taxon>
        <taxon>Embryophyta</taxon>
        <taxon>Tracheophyta</taxon>
        <taxon>Spermatophyta</taxon>
        <taxon>Magnoliopsida</taxon>
        <taxon>Proteales</taxon>
        <taxon>Proteaceae</taxon>
        <taxon>Protea</taxon>
    </lineage>
</organism>
<proteinExistence type="predicted"/>
<gene>
    <name evidence="1" type="ORF">NE237_032354</name>
</gene>
<sequence length="118" mass="13631">MNQKRNALPPQLMEDPVAMENIFREVVGPDGHGRVRCSGIGVTPKSLGLTKTNLEVECRVTQSQERMREEITLKVTHRIKEEMKHDRQEMERQLTCKDILHSGQWSQMKANSQNSQFL</sequence>
<accession>A0A9Q0L2Y3</accession>
<reference evidence="1" key="1">
    <citation type="journal article" date="2023" name="Plant J.">
        <title>The genome of the king protea, Protea cynaroides.</title>
        <authorList>
            <person name="Chang J."/>
            <person name="Duong T.A."/>
            <person name="Schoeman C."/>
            <person name="Ma X."/>
            <person name="Roodt D."/>
            <person name="Barker N."/>
            <person name="Li Z."/>
            <person name="Van de Peer Y."/>
            <person name="Mizrachi E."/>
        </authorList>
    </citation>
    <scope>NUCLEOTIDE SEQUENCE</scope>
    <source>
        <tissue evidence="1">Young leaves</tissue>
    </source>
</reference>
<dbReference type="OrthoDB" id="1925538at2759"/>
<keyword evidence="2" id="KW-1185">Reference proteome</keyword>
<name>A0A9Q0L2Y3_9MAGN</name>
<comment type="caution">
    <text evidence="1">The sequence shown here is derived from an EMBL/GenBank/DDBJ whole genome shotgun (WGS) entry which is preliminary data.</text>
</comment>
<dbReference type="Proteomes" id="UP001141806">
    <property type="component" value="Unassembled WGS sequence"/>
</dbReference>
<dbReference type="EMBL" id="JAMYWD010000001">
    <property type="protein sequence ID" value="KAJ4981517.1"/>
    <property type="molecule type" value="Genomic_DNA"/>
</dbReference>
<evidence type="ECO:0000313" key="2">
    <source>
        <dbReference type="Proteomes" id="UP001141806"/>
    </source>
</evidence>
<protein>
    <submittedName>
        <fullName evidence="1">Uncharacterized protein</fullName>
    </submittedName>
</protein>